<dbReference type="AlphaFoldDB" id="A0A556MIN2"/>
<name>A0A556MIN2_9FLAO</name>
<evidence type="ECO:0000313" key="3">
    <source>
        <dbReference type="Proteomes" id="UP000316008"/>
    </source>
</evidence>
<dbReference type="EMBL" id="VLPL01000011">
    <property type="protein sequence ID" value="TSJ39777.1"/>
    <property type="molecule type" value="Genomic_DNA"/>
</dbReference>
<dbReference type="SUPFAM" id="SSF56349">
    <property type="entry name" value="DNA breaking-rejoining enzymes"/>
    <property type="match status" value="1"/>
</dbReference>
<dbReference type="Proteomes" id="UP000316008">
    <property type="component" value="Unassembled WGS sequence"/>
</dbReference>
<keyword evidence="3" id="KW-1185">Reference proteome</keyword>
<dbReference type="InterPro" id="IPR011010">
    <property type="entry name" value="DNA_brk_join_enz"/>
</dbReference>
<gene>
    <name evidence="2" type="ORF">FO442_17115</name>
</gene>
<dbReference type="Gene3D" id="1.10.443.10">
    <property type="entry name" value="Intergrase catalytic core"/>
    <property type="match status" value="1"/>
</dbReference>
<sequence>MKLKINFILKTGVHGEIPVLAIMNFGYKEFDALKQTYVYKPLRYYTGIKVKKSDWNEIEKLPTDKSKRATLLQIEKQATDIFNYLITTETVTPERLKQELDVKIKKKEDQAIVTRVRLVDFIENEILQEHGIKQGTKNCYKVLSNRLTDFETKIGKQLYSSDLNEELYVSFMNTIRERCTRINAVTHYYKAFKAVLNRIARKYKVNVFNPTRELRSTDKLRSVTEEKIYLEFAQIEKIIAYEPETKDLANAKLILLTLLFTGCRYSDVHKIKPEYTYSKNNVTFHYARYLTTKTDTEIVVPILKPLQEAFDANGGTAEPMAMQKFNSLARDIAESVGLKEEITLSHTNSFGKKELTTKKLFQLISSHIGRRSFVTNLMSYIPITVLSKITGHTNSAIESDFKGLGSSEIFKYNKISLIDNAALLVKILRIYTEDKLDDFPIKLV</sequence>
<keyword evidence="1" id="KW-0233">DNA recombination</keyword>
<evidence type="ECO:0000256" key="1">
    <source>
        <dbReference type="ARBA" id="ARBA00023172"/>
    </source>
</evidence>
<dbReference type="RefSeq" id="WP_144334445.1">
    <property type="nucleotide sequence ID" value="NZ_VLPL01000011.1"/>
</dbReference>
<reference evidence="2 3" key="1">
    <citation type="submission" date="2019-07" db="EMBL/GenBank/DDBJ databases">
        <authorList>
            <person name="Huq M.A."/>
        </authorList>
    </citation>
    <scope>NUCLEOTIDE SEQUENCE [LARGE SCALE GENOMIC DNA]</scope>
    <source>
        <strain evidence="2 3">MAH-3</strain>
    </source>
</reference>
<comment type="caution">
    <text evidence="2">The sequence shown here is derived from an EMBL/GenBank/DDBJ whole genome shotgun (WGS) entry which is preliminary data.</text>
</comment>
<evidence type="ECO:0000313" key="2">
    <source>
        <dbReference type="EMBL" id="TSJ39777.1"/>
    </source>
</evidence>
<dbReference type="GO" id="GO:0003677">
    <property type="term" value="F:DNA binding"/>
    <property type="evidence" value="ECO:0007669"/>
    <property type="project" value="InterPro"/>
</dbReference>
<dbReference type="GO" id="GO:0006310">
    <property type="term" value="P:DNA recombination"/>
    <property type="evidence" value="ECO:0007669"/>
    <property type="project" value="UniProtKB-KW"/>
</dbReference>
<dbReference type="InterPro" id="IPR013762">
    <property type="entry name" value="Integrase-like_cat_sf"/>
</dbReference>
<dbReference type="OrthoDB" id="892893at2"/>
<organism evidence="2 3">
    <name type="scientific">Fluviicola chungangensis</name>
    <dbReference type="NCBI Taxonomy" id="2597671"/>
    <lineage>
        <taxon>Bacteria</taxon>
        <taxon>Pseudomonadati</taxon>
        <taxon>Bacteroidota</taxon>
        <taxon>Flavobacteriia</taxon>
        <taxon>Flavobacteriales</taxon>
        <taxon>Crocinitomicaceae</taxon>
        <taxon>Fluviicola</taxon>
    </lineage>
</organism>
<protein>
    <submittedName>
        <fullName evidence="2">Tyrosine-type recombinase/integrase</fullName>
    </submittedName>
</protein>
<accession>A0A556MIN2</accession>
<dbReference type="GO" id="GO:0015074">
    <property type="term" value="P:DNA integration"/>
    <property type="evidence" value="ECO:0007669"/>
    <property type="project" value="InterPro"/>
</dbReference>
<proteinExistence type="predicted"/>